<feature type="transmembrane region" description="Helical" evidence="5">
    <location>
        <begin position="345"/>
        <end position="366"/>
    </location>
</feature>
<keyword evidence="4 5" id="KW-0472">Membrane</keyword>
<evidence type="ECO:0000256" key="5">
    <source>
        <dbReference type="SAM" id="Phobius"/>
    </source>
</evidence>
<protein>
    <submittedName>
        <fullName evidence="7">Permeases of the major facilitator superfamily</fullName>
    </submittedName>
</protein>
<dbReference type="KEGG" id="maqu:Maq22A_c18480"/>
<proteinExistence type="predicted"/>
<feature type="transmembrane region" description="Helical" evidence="5">
    <location>
        <begin position="372"/>
        <end position="397"/>
    </location>
</feature>
<dbReference type="GO" id="GO:0022857">
    <property type="term" value="F:transmembrane transporter activity"/>
    <property type="evidence" value="ECO:0007669"/>
    <property type="project" value="InterPro"/>
</dbReference>
<comment type="subcellular location">
    <subcellularLocation>
        <location evidence="1">Membrane</location>
        <topology evidence="1">Multi-pass membrane protein</topology>
    </subcellularLocation>
</comment>
<dbReference type="InterPro" id="IPR011701">
    <property type="entry name" value="MFS"/>
</dbReference>
<feature type="transmembrane region" description="Helical" evidence="5">
    <location>
        <begin position="93"/>
        <end position="114"/>
    </location>
</feature>
<feature type="transmembrane region" description="Helical" evidence="5">
    <location>
        <begin position="63"/>
        <end position="86"/>
    </location>
</feature>
<evidence type="ECO:0000256" key="1">
    <source>
        <dbReference type="ARBA" id="ARBA00004141"/>
    </source>
</evidence>
<dbReference type="InterPro" id="IPR036259">
    <property type="entry name" value="MFS_trans_sf"/>
</dbReference>
<accession>A0A0C6FUL5</accession>
<feature type="transmembrane region" description="Helical" evidence="5">
    <location>
        <begin position="183"/>
        <end position="204"/>
    </location>
</feature>
<dbReference type="PROSITE" id="PS50850">
    <property type="entry name" value="MFS"/>
    <property type="match status" value="1"/>
</dbReference>
<dbReference type="PATRIC" id="fig|270351.10.peg.3566"/>
<evidence type="ECO:0000256" key="4">
    <source>
        <dbReference type="ARBA" id="ARBA00023136"/>
    </source>
</evidence>
<feature type="transmembrane region" description="Helical" evidence="5">
    <location>
        <begin position="409"/>
        <end position="429"/>
    </location>
</feature>
<evidence type="ECO:0000313" key="8">
    <source>
        <dbReference type="Proteomes" id="UP000061432"/>
    </source>
</evidence>
<feature type="transmembrane region" description="Helical" evidence="5">
    <location>
        <begin position="120"/>
        <end position="141"/>
    </location>
</feature>
<evidence type="ECO:0000256" key="3">
    <source>
        <dbReference type="ARBA" id="ARBA00022989"/>
    </source>
</evidence>
<reference evidence="7 8" key="1">
    <citation type="journal article" date="2015" name="Genome Announc.">
        <title>Complete Genome Sequence of Methylobacterium aquaticum Strain 22A, Isolated from Racomitrium japonicum Moss.</title>
        <authorList>
            <person name="Tani A."/>
            <person name="Ogura Y."/>
            <person name="Hayashi T."/>
            <person name="Kimbara K."/>
        </authorList>
    </citation>
    <scope>NUCLEOTIDE SEQUENCE [LARGE SCALE GENOMIC DNA]</scope>
    <source>
        <strain evidence="7 8">MA-22A</strain>
    </source>
</reference>
<dbReference type="Proteomes" id="UP000061432">
    <property type="component" value="Chromosome"/>
</dbReference>
<name>A0A0C6FUL5_9HYPH</name>
<dbReference type="Gene3D" id="1.20.1250.20">
    <property type="entry name" value="MFS general substrate transporter like domains"/>
    <property type="match status" value="1"/>
</dbReference>
<feature type="transmembrane region" description="Helical" evidence="5">
    <location>
        <begin position="240"/>
        <end position="258"/>
    </location>
</feature>
<feature type="transmembrane region" description="Helical" evidence="5">
    <location>
        <begin position="153"/>
        <end position="177"/>
    </location>
</feature>
<dbReference type="RefSeq" id="WP_060847832.1">
    <property type="nucleotide sequence ID" value="NZ_AP014704.1"/>
</dbReference>
<dbReference type="EMBL" id="AP014704">
    <property type="protein sequence ID" value="BAQ46785.1"/>
    <property type="molecule type" value="Genomic_DNA"/>
</dbReference>
<dbReference type="Pfam" id="PF07690">
    <property type="entry name" value="MFS_1"/>
    <property type="match status" value="1"/>
</dbReference>
<dbReference type="GO" id="GO:0016020">
    <property type="term" value="C:membrane"/>
    <property type="evidence" value="ECO:0007669"/>
    <property type="project" value="UniProtKB-SubCell"/>
</dbReference>
<feature type="transmembrane region" description="Helical" evidence="5">
    <location>
        <begin position="31"/>
        <end position="51"/>
    </location>
</feature>
<evidence type="ECO:0000313" key="7">
    <source>
        <dbReference type="EMBL" id="BAQ46785.1"/>
    </source>
</evidence>
<evidence type="ECO:0000256" key="2">
    <source>
        <dbReference type="ARBA" id="ARBA00022692"/>
    </source>
</evidence>
<dbReference type="PANTHER" id="PTHR42718:SF49">
    <property type="entry name" value="EXPORT PROTEIN"/>
    <property type="match status" value="1"/>
</dbReference>
<organism evidence="7 8">
    <name type="scientific">Methylobacterium aquaticum</name>
    <dbReference type="NCBI Taxonomy" id="270351"/>
    <lineage>
        <taxon>Bacteria</taxon>
        <taxon>Pseudomonadati</taxon>
        <taxon>Pseudomonadota</taxon>
        <taxon>Alphaproteobacteria</taxon>
        <taxon>Hyphomicrobiales</taxon>
        <taxon>Methylobacteriaceae</taxon>
        <taxon>Methylobacterium</taxon>
    </lineage>
</organism>
<dbReference type="InterPro" id="IPR020846">
    <property type="entry name" value="MFS_dom"/>
</dbReference>
<dbReference type="AlphaFoldDB" id="A0A0C6FUL5"/>
<feature type="domain" description="Major facilitator superfamily (MFS) profile" evidence="6">
    <location>
        <begin position="28"/>
        <end position="463"/>
    </location>
</feature>
<feature type="transmembrane region" description="Helical" evidence="5">
    <location>
        <begin position="315"/>
        <end position="333"/>
    </location>
</feature>
<sequence>MTIPREPTVTPPPVTLPSAAWDRRARLTAGVLGLGAFLTQFDVTALVVVMPEIGRDLGLGMPGLAWVIDAYSLAFTAALLAAGALADRHGRRLALLLGNALFAAASVACALASTAPSLCVARAAQGIGAAFLITGAIASIAGSFPDPALRARALALTGILSGVAMALGPTLGGLLAARLGWPAIFLANILPCGVIALAVPRFVGEERRGGGRPIDWPGLLVLIAALGLAVEGVLQVHAAPTAGLAGGAASVALTVAFARRQRRREHPLIDSALVSDRGVLAVVVLLLSVSTGYWAVLTSLPAFLMAAHGLGPQEAGVALLAAALPMLVLPPVGSRMVGHLGWRRTFGNALTLIAVGNAILAGAAGASAMAGALFGMASIGAGAALAHSQLTGAVVALAPPRATGMASALTMVARQARFALGVAGLGVLTPTTGGAGYAAVFAVAAIDGLIGLGACLALPDGPNRPR</sequence>
<feature type="transmembrane region" description="Helical" evidence="5">
    <location>
        <begin position="279"/>
        <end position="303"/>
    </location>
</feature>
<evidence type="ECO:0000259" key="6">
    <source>
        <dbReference type="PROSITE" id="PS50850"/>
    </source>
</evidence>
<keyword evidence="3 5" id="KW-1133">Transmembrane helix</keyword>
<dbReference type="STRING" id="270351.Maq22A_c18480"/>
<dbReference type="PANTHER" id="PTHR42718">
    <property type="entry name" value="MAJOR FACILITATOR SUPERFAMILY MULTIDRUG TRANSPORTER MFSC"/>
    <property type="match status" value="1"/>
</dbReference>
<reference evidence="8" key="2">
    <citation type="submission" date="2015-01" db="EMBL/GenBank/DDBJ databases">
        <title>Complete genome sequence of Methylobacterium aquaticum strain 22A.</title>
        <authorList>
            <person name="Tani A."/>
            <person name="Ogura Y."/>
            <person name="Hayashi T."/>
        </authorList>
    </citation>
    <scope>NUCLEOTIDE SEQUENCE [LARGE SCALE GENOMIC DNA]</scope>
    <source>
        <strain evidence="8">MA-22A</strain>
    </source>
</reference>
<dbReference type="SUPFAM" id="SSF103473">
    <property type="entry name" value="MFS general substrate transporter"/>
    <property type="match status" value="1"/>
</dbReference>
<gene>
    <name evidence="7" type="primary">proP</name>
    <name evidence="7" type="ORF">Maq22A_c18480</name>
</gene>
<dbReference type="Gene3D" id="1.20.1720.10">
    <property type="entry name" value="Multidrug resistance protein D"/>
    <property type="match status" value="1"/>
</dbReference>
<feature type="transmembrane region" description="Helical" evidence="5">
    <location>
        <begin position="216"/>
        <end position="234"/>
    </location>
</feature>
<keyword evidence="2 5" id="KW-0812">Transmembrane</keyword>